<dbReference type="CDD" id="cd06260">
    <property type="entry name" value="DUF820-like"/>
    <property type="match status" value="1"/>
</dbReference>
<dbReference type="RefSeq" id="WP_397673515.1">
    <property type="nucleotide sequence ID" value="NZ_JBIRGH010000010.1"/>
</dbReference>
<dbReference type="Pfam" id="PF05685">
    <property type="entry name" value="Uma2"/>
    <property type="match status" value="1"/>
</dbReference>
<dbReference type="InterPro" id="IPR008538">
    <property type="entry name" value="Uma2"/>
</dbReference>
<name>A0ABW7REK6_9ACTN</name>
<keyword evidence="2" id="KW-0255">Endonuclease</keyword>
<sequence length="121" mass="13021">MEILEAINLVVPDGLLIPDIAVCEADAAAEAGLTLNAHDVLLVVEIASPSTRVTDKKMKPALYAAAGIAHYWRLELDPAPRLYLGRLENGAYTDRLVQAGETATIGRPFPISIDPAHLSHR</sequence>
<keyword evidence="3" id="KW-1185">Reference proteome</keyword>
<accession>A0ABW7REK6</accession>
<keyword evidence="2" id="KW-0540">Nuclease</keyword>
<proteinExistence type="predicted"/>
<evidence type="ECO:0000259" key="1">
    <source>
        <dbReference type="Pfam" id="PF05685"/>
    </source>
</evidence>
<dbReference type="Proteomes" id="UP001610990">
    <property type="component" value="Unassembled WGS sequence"/>
</dbReference>
<evidence type="ECO:0000313" key="3">
    <source>
        <dbReference type="Proteomes" id="UP001610990"/>
    </source>
</evidence>
<reference evidence="2 3" key="1">
    <citation type="submission" date="2024-10" db="EMBL/GenBank/DDBJ databases">
        <title>The Natural Products Discovery Center: Release of the First 8490 Sequenced Strains for Exploring Actinobacteria Biosynthetic Diversity.</title>
        <authorList>
            <person name="Kalkreuter E."/>
            <person name="Kautsar S.A."/>
            <person name="Yang D."/>
            <person name="Bader C.D."/>
            <person name="Teijaro C.N."/>
            <person name="Fluegel L."/>
            <person name="Davis C.M."/>
            <person name="Simpson J.R."/>
            <person name="Lauterbach L."/>
            <person name="Steele A.D."/>
            <person name="Gui C."/>
            <person name="Meng S."/>
            <person name="Li G."/>
            <person name="Viehrig K."/>
            <person name="Ye F."/>
            <person name="Su P."/>
            <person name="Kiefer A.F."/>
            <person name="Nichols A."/>
            <person name="Cepeda A.J."/>
            <person name="Yan W."/>
            <person name="Fan B."/>
            <person name="Jiang Y."/>
            <person name="Adhikari A."/>
            <person name="Zheng C.-J."/>
            <person name="Schuster L."/>
            <person name="Cowan T.M."/>
            <person name="Smanski M.J."/>
            <person name="Chevrette M.G."/>
            <person name="De Carvalho L.P.S."/>
            <person name="Shen B."/>
        </authorList>
    </citation>
    <scope>NUCLEOTIDE SEQUENCE [LARGE SCALE GENOMIC DNA]</scope>
    <source>
        <strain evidence="2 3">NPDC018013</strain>
    </source>
</reference>
<dbReference type="InterPro" id="IPR012296">
    <property type="entry name" value="Nuclease_put_TT1808"/>
</dbReference>
<organism evidence="2 3">
    <name type="scientific">Streptomyces celluloflavus</name>
    <dbReference type="NCBI Taxonomy" id="58344"/>
    <lineage>
        <taxon>Bacteria</taxon>
        <taxon>Bacillati</taxon>
        <taxon>Actinomycetota</taxon>
        <taxon>Actinomycetes</taxon>
        <taxon>Kitasatosporales</taxon>
        <taxon>Streptomycetaceae</taxon>
        <taxon>Streptomyces</taxon>
    </lineage>
</organism>
<dbReference type="PANTHER" id="PTHR35400">
    <property type="entry name" value="SLR1083 PROTEIN"/>
    <property type="match status" value="1"/>
</dbReference>
<gene>
    <name evidence="2" type="ORF">ACH4GP_19100</name>
</gene>
<dbReference type="InterPro" id="IPR011335">
    <property type="entry name" value="Restrct_endonuc-II-like"/>
</dbReference>
<feature type="domain" description="Putative restriction endonuclease" evidence="1">
    <location>
        <begin position="12"/>
        <end position="110"/>
    </location>
</feature>
<dbReference type="GO" id="GO:0004519">
    <property type="term" value="F:endonuclease activity"/>
    <property type="evidence" value="ECO:0007669"/>
    <property type="project" value="UniProtKB-KW"/>
</dbReference>
<dbReference type="PANTHER" id="PTHR35400:SF3">
    <property type="entry name" value="SLL1072 PROTEIN"/>
    <property type="match status" value="1"/>
</dbReference>
<dbReference type="Gene3D" id="3.90.1570.10">
    <property type="entry name" value="tt1808, chain A"/>
    <property type="match status" value="1"/>
</dbReference>
<dbReference type="EMBL" id="JBIRGH010000010">
    <property type="protein sequence ID" value="MFH8586486.1"/>
    <property type="molecule type" value="Genomic_DNA"/>
</dbReference>
<comment type="caution">
    <text evidence="2">The sequence shown here is derived from an EMBL/GenBank/DDBJ whole genome shotgun (WGS) entry which is preliminary data.</text>
</comment>
<keyword evidence="2" id="KW-0378">Hydrolase</keyword>
<dbReference type="SUPFAM" id="SSF52980">
    <property type="entry name" value="Restriction endonuclease-like"/>
    <property type="match status" value="1"/>
</dbReference>
<evidence type="ECO:0000313" key="2">
    <source>
        <dbReference type="EMBL" id="MFH8586486.1"/>
    </source>
</evidence>
<protein>
    <submittedName>
        <fullName evidence="2">Uma2 family endonuclease</fullName>
    </submittedName>
</protein>